<dbReference type="PROSITE" id="PS50109">
    <property type="entry name" value="HIS_KIN"/>
    <property type="match status" value="1"/>
</dbReference>
<dbReference type="PROSITE" id="PS50885">
    <property type="entry name" value="HAMP"/>
    <property type="match status" value="1"/>
</dbReference>
<dbReference type="Pfam" id="PF00072">
    <property type="entry name" value="Response_reg"/>
    <property type="match status" value="1"/>
</dbReference>
<dbReference type="PANTHER" id="PTHR45339:SF1">
    <property type="entry name" value="HYBRID SIGNAL TRANSDUCTION HISTIDINE KINASE J"/>
    <property type="match status" value="1"/>
</dbReference>
<feature type="domain" description="HAMP" evidence="17">
    <location>
        <begin position="226"/>
        <end position="279"/>
    </location>
</feature>
<dbReference type="InterPro" id="IPR011006">
    <property type="entry name" value="CheY-like_superfamily"/>
</dbReference>
<keyword evidence="5 12" id="KW-0597">Phosphoprotein</keyword>
<feature type="coiled-coil region" evidence="13">
    <location>
        <begin position="253"/>
        <end position="280"/>
    </location>
</feature>
<dbReference type="SUPFAM" id="SSF47384">
    <property type="entry name" value="Homodimeric domain of signal transducing histidine kinase"/>
    <property type="match status" value="1"/>
</dbReference>
<dbReference type="InterPro" id="IPR003594">
    <property type="entry name" value="HATPase_dom"/>
</dbReference>
<reference evidence="18 19" key="1">
    <citation type="submission" date="2020-08" db="EMBL/GenBank/DDBJ databases">
        <title>Fungal Genomes of the International Space Station.</title>
        <authorList>
            <person name="Seuylemezian A."/>
            <person name="Singh N.K."/>
            <person name="Wood J."/>
            <person name="Venkateswaran K."/>
        </authorList>
    </citation>
    <scope>NUCLEOTIDE SEQUENCE [LARGE SCALE GENOMIC DNA]</scope>
    <source>
        <strain evidence="18 19">S/N-304-OC-R4</strain>
    </source>
</reference>
<dbReference type="CDD" id="cd17546">
    <property type="entry name" value="REC_hyHK_CKI1_RcsC-like"/>
    <property type="match status" value="1"/>
</dbReference>
<dbReference type="Gene3D" id="3.40.50.2300">
    <property type="match status" value="1"/>
</dbReference>
<comment type="caution">
    <text evidence="18">The sequence shown here is derived from an EMBL/GenBank/DDBJ whole genome shotgun (WGS) entry which is preliminary data.</text>
</comment>
<keyword evidence="9" id="KW-0067">ATP-binding</keyword>
<dbReference type="SMART" id="SM00448">
    <property type="entry name" value="REC"/>
    <property type="match status" value="1"/>
</dbReference>
<dbReference type="CDD" id="cd00082">
    <property type="entry name" value="HisKA"/>
    <property type="match status" value="1"/>
</dbReference>
<dbReference type="SMART" id="SM00387">
    <property type="entry name" value="HATPase_c"/>
    <property type="match status" value="1"/>
</dbReference>
<evidence type="ECO:0000256" key="12">
    <source>
        <dbReference type="PROSITE-ProRule" id="PRU00169"/>
    </source>
</evidence>
<organism evidence="18 19">
    <name type="scientific">Paenibacillus cucumis</name>
    <name type="common">ex Kampfer et al. 2016</name>
    <dbReference type="NCBI Taxonomy" id="1776858"/>
    <lineage>
        <taxon>Bacteria</taxon>
        <taxon>Bacillati</taxon>
        <taxon>Bacillota</taxon>
        <taxon>Bacilli</taxon>
        <taxon>Bacillales</taxon>
        <taxon>Paenibacillaceae</taxon>
        <taxon>Paenibacillus</taxon>
    </lineage>
</organism>
<comment type="subcellular location">
    <subcellularLocation>
        <location evidence="2">Cell membrane</location>
        <topology evidence="2">Multi-pass membrane protein</topology>
    </subcellularLocation>
</comment>
<name>A0ABS7KLS6_9BACL</name>
<dbReference type="InterPro" id="IPR004358">
    <property type="entry name" value="Sig_transdc_His_kin-like_C"/>
</dbReference>
<comment type="catalytic activity">
    <reaction evidence="1">
        <text>ATP + protein L-histidine = ADP + protein N-phospho-L-histidine.</text>
        <dbReference type="EC" id="2.7.13.3"/>
    </reaction>
</comment>
<keyword evidence="4" id="KW-1003">Cell membrane</keyword>
<evidence type="ECO:0000259" key="16">
    <source>
        <dbReference type="PROSITE" id="PS50110"/>
    </source>
</evidence>
<feature type="modified residue" description="4-aspartylphosphate" evidence="12">
    <location>
        <position position="862"/>
    </location>
</feature>
<dbReference type="InterPro" id="IPR029016">
    <property type="entry name" value="GAF-like_dom_sf"/>
</dbReference>
<evidence type="ECO:0000256" key="8">
    <source>
        <dbReference type="ARBA" id="ARBA00022777"/>
    </source>
</evidence>
<dbReference type="Gene3D" id="3.30.450.40">
    <property type="match status" value="1"/>
</dbReference>
<evidence type="ECO:0000256" key="2">
    <source>
        <dbReference type="ARBA" id="ARBA00004651"/>
    </source>
</evidence>
<keyword evidence="8" id="KW-0418">Kinase</keyword>
<evidence type="ECO:0000256" key="4">
    <source>
        <dbReference type="ARBA" id="ARBA00022475"/>
    </source>
</evidence>
<dbReference type="PRINTS" id="PR00344">
    <property type="entry name" value="BCTRLSENSOR"/>
</dbReference>
<dbReference type="PROSITE" id="PS50110">
    <property type="entry name" value="RESPONSE_REGULATORY"/>
    <property type="match status" value="1"/>
</dbReference>
<dbReference type="SMART" id="SM00065">
    <property type="entry name" value="GAF"/>
    <property type="match status" value="1"/>
</dbReference>
<dbReference type="CDD" id="cd16922">
    <property type="entry name" value="HATPase_EvgS-ArcB-TorS-like"/>
    <property type="match status" value="1"/>
</dbReference>
<evidence type="ECO:0000313" key="19">
    <source>
        <dbReference type="Proteomes" id="UP000706031"/>
    </source>
</evidence>
<dbReference type="InterPro" id="IPR001789">
    <property type="entry name" value="Sig_transdc_resp-reg_receiver"/>
</dbReference>
<dbReference type="PANTHER" id="PTHR45339">
    <property type="entry name" value="HYBRID SIGNAL TRANSDUCTION HISTIDINE KINASE J"/>
    <property type="match status" value="1"/>
</dbReference>
<evidence type="ECO:0000256" key="14">
    <source>
        <dbReference type="SAM" id="Phobius"/>
    </source>
</evidence>
<keyword evidence="14" id="KW-1133">Transmembrane helix</keyword>
<dbReference type="Proteomes" id="UP000706031">
    <property type="component" value="Unassembled WGS sequence"/>
</dbReference>
<dbReference type="Gene3D" id="3.30.565.10">
    <property type="entry name" value="Histidine kinase-like ATPase, C-terminal domain"/>
    <property type="match status" value="1"/>
</dbReference>
<dbReference type="CDD" id="cd19410">
    <property type="entry name" value="HK9-like_sensor"/>
    <property type="match status" value="1"/>
</dbReference>
<feature type="transmembrane region" description="Helical" evidence="14">
    <location>
        <begin position="27"/>
        <end position="47"/>
    </location>
</feature>
<dbReference type="InterPro" id="IPR007891">
    <property type="entry name" value="CHASE3"/>
</dbReference>
<dbReference type="Gene3D" id="6.10.340.10">
    <property type="match status" value="1"/>
</dbReference>
<feature type="domain" description="Histidine kinase" evidence="15">
    <location>
        <begin position="523"/>
        <end position="753"/>
    </location>
</feature>
<keyword evidence="11 14" id="KW-0472">Membrane</keyword>
<evidence type="ECO:0000256" key="13">
    <source>
        <dbReference type="SAM" id="Coils"/>
    </source>
</evidence>
<protein>
    <recommendedName>
        <fullName evidence="3">histidine kinase</fullName>
        <ecNumber evidence="3">2.7.13.3</ecNumber>
    </recommendedName>
</protein>
<dbReference type="SUPFAM" id="SSF55874">
    <property type="entry name" value="ATPase domain of HSP90 chaperone/DNA topoisomerase II/histidine kinase"/>
    <property type="match status" value="1"/>
</dbReference>
<proteinExistence type="predicted"/>
<dbReference type="InterPro" id="IPR003018">
    <property type="entry name" value="GAF"/>
</dbReference>
<evidence type="ECO:0000256" key="5">
    <source>
        <dbReference type="ARBA" id="ARBA00022553"/>
    </source>
</evidence>
<dbReference type="Pfam" id="PF13185">
    <property type="entry name" value="GAF_2"/>
    <property type="match status" value="1"/>
</dbReference>
<dbReference type="InterPro" id="IPR036890">
    <property type="entry name" value="HATPase_C_sf"/>
</dbReference>
<dbReference type="SMART" id="SM00304">
    <property type="entry name" value="HAMP"/>
    <property type="match status" value="1"/>
</dbReference>
<dbReference type="SUPFAM" id="SSF55781">
    <property type="entry name" value="GAF domain-like"/>
    <property type="match status" value="1"/>
</dbReference>
<gene>
    <name evidence="18" type="ORF">H7T88_17140</name>
</gene>
<evidence type="ECO:0000259" key="15">
    <source>
        <dbReference type="PROSITE" id="PS50109"/>
    </source>
</evidence>
<evidence type="ECO:0000256" key="1">
    <source>
        <dbReference type="ARBA" id="ARBA00000085"/>
    </source>
</evidence>
<dbReference type="InterPro" id="IPR003660">
    <property type="entry name" value="HAMP_dom"/>
</dbReference>
<evidence type="ECO:0000256" key="11">
    <source>
        <dbReference type="ARBA" id="ARBA00023136"/>
    </source>
</evidence>
<evidence type="ECO:0000259" key="17">
    <source>
        <dbReference type="PROSITE" id="PS50885"/>
    </source>
</evidence>
<dbReference type="EC" id="2.7.13.3" evidence="3"/>
<dbReference type="InterPro" id="IPR036097">
    <property type="entry name" value="HisK_dim/P_sf"/>
</dbReference>
<dbReference type="Pfam" id="PF02518">
    <property type="entry name" value="HATPase_c"/>
    <property type="match status" value="1"/>
</dbReference>
<dbReference type="SMART" id="SM00388">
    <property type="entry name" value="HisKA"/>
    <property type="match status" value="1"/>
</dbReference>
<feature type="coiled-coil region" evidence="13">
    <location>
        <begin position="437"/>
        <end position="506"/>
    </location>
</feature>
<accession>A0ABS7KLS6</accession>
<evidence type="ECO:0000256" key="7">
    <source>
        <dbReference type="ARBA" id="ARBA00022741"/>
    </source>
</evidence>
<evidence type="ECO:0000256" key="9">
    <source>
        <dbReference type="ARBA" id="ARBA00022840"/>
    </source>
</evidence>
<keyword evidence="10" id="KW-0902">Two-component regulatory system</keyword>
<dbReference type="Pfam" id="PF00672">
    <property type="entry name" value="HAMP"/>
    <property type="match status" value="1"/>
</dbReference>
<feature type="domain" description="Response regulatory" evidence="16">
    <location>
        <begin position="811"/>
        <end position="929"/>
    </location>
</feature>
<keyword evidence="7" id="KW-0547">Nucleotide-binding</keyword>
<evidence type="ECO:0000313" key="18">
    <source>
        <dbReference type="EMBL" id="MBY0204951.1"/>
    </source>
</evidence>
<dbReference type="Pfam" id="PF00512">
    <property type="entry name" value="HisKA"/>
    <property type="match status" value="1"/>
</dbReference>
<dbReference type="Pfam" id="PF05227">
    <property type="entry name" value="CHASE3"/>
    <property type="match status" value="1"/>
</dbReference>
<evidence type="ECO:0000256" key="6">
    <source>
        <dbReference type="ARBA" id="ARBA00022679"/>
    </source>
</evidence>
<keyword evidence="13" id="KW-0175">Coiled coil</keyword>
<dbReference type="CDD" id="cd06225">
    <property type="entry name" value="HAMP"/>
    <property type="match status" value="1"/>
</dbReference>
<dbReference type="EMBL" id="JACLIC010000025">
    <property type="protein sequence ID" value="MBY0204951.1"/>
    <property type="molecule type" value="Genomic_DNA"/>
</dbReference>
<evidence type="ECO:0000256" key="10">
    <source>
        <dbReference type="ARBA" id="ARBA00023012"/>
    </source>
</evidence>
<keyword evidence="14" id="KW-0812">Transmembrane</keyword>
<dbReference type="SUPFAM" id="SSF52172">
    <property type="entry name" value="CheY-like"/>
    <property type="match status" value="1"/>
</dbReference>
<dbReference type="InterPro" id="IPR005467">
    <property type="entry name" value="His_kinase_dom"/>
</dbReference>
<keyword evidence="19" id="KW-1185">Reference proteome</keyword>
<evidence type="ECO:0000256" key="3">
    <source>
        <dbReference type="ARBA" id="ARBA00012438"/>
    </source>
</evidence>
<sequence>MQRFSIRLYLEGFTLSKTRRFTIRSKIVLGYLVVVLLFGVVLLILSAQIDVLQKENDFISHHDLDVHNLTNAIEKNVLDMETGQRGFMLTGKESYLQPYDQGLSEWNTNYDQLYALISDNPAQQQNLQNIKSHINRWIEIAGERSVQLKKEGDQDKVLAFFQSDPGKTEIDLLRSQLATFRNTEILLTEARVTDLANRSSTLLTIMYTLWGLIAALSIAAAFIVSGNIVRTLQEVKHTISDISRGGNLKQRIRVRTRDEVADLAHEANQLLDEVQEQNRVKDQLTGVATLFQNPTTLEGLSRLFLSELATMLEIPYSVLYYWKDNRLFRVAAYAGDGEKERSLGKISLAPGEGLVGQSAIEQRVLRMNDLPQNYIRISSGLGHASASSLTVVPILFEGKTVAVVELASMKPLTEKAMELIKELTVIFGVSLHSTVTRMELQHLYDESQVLNEELQAQSEKLQLQTEEMQSQTEELQMQTEELYMLNERLESQKGTAENAVHELAATAHQLRISSGYKSEFLANMSHELRTPLNSMLILSEILAENKHHHLSSEEQNYAAVIHRSGKDLLNLINDILDLSKVEAGQMEVEFDDVYLDMLPEVMNQYFLKTAEQKKIDFRIQLQGPLPATIETDEMRMHQILRNLLSNAFKFTSTGEVALTISQVRLTDPEHAGQETEVIAFSVSDTGIGIAEDKLLQIFEAFKQADGVTARKYGGTGLGLSISQSLASLLGGSISATSRLGQGSVFTLFLPLYRKGHEVPQEEQSSRLFVYETVGATAEERINPSSPHVEPELKNMEILLTPLEESLFRDRQILVVDDDIRNVYALANALEQYGMQVTSAQNGTECLELLEQGGLRPDVILMDIMMPELDGYETTRRIREKLGLTQIPIIALTAKAMKEDREKCIAAGATDYLSKPLNIKDVLSRMKLWMSHEKMEI</sequence>
<keyword evidence="6" id="KW-0808">Transferase</keyword>
<dbReference type="InterPro" id="IPR003661">
    <property type="entry name" value="HisK_dim/P_dom"/>
</dbReference>
<dbReference type="Gene3D" id="1.10.287.130">
    <property type="match status" value="1"/>
</dbReference>